<evidence type="ECO:0000256" key="4">
    <source>
        <dbReference type="ARBA" id="ARBA00023163"/>
    </source>
</evidence>
<keyword evidence="7" id="KW-1185">Reference proteome</keyword>
<proteinExistence type="inferred from homology"/>
<dbReference type="EMBL" id="BSPC01000069">
    <property type="protein sequence ID" value="GLS23322.1"/>
    <property type="molecule type" value="Genomic_DNA"/>
</dbReference>
<dbReference type="PROSITE" id="PS50931">
    <property type="entry name" value="HTH_LYSR"/>
    <property type="match status" value="1"/>
</dbReference>
<dbReference type="Gene3D" id="3.40.190.290">
    <property type="match status" value="1"/>
</dbReference>
<dbReference type="CDD" id="cd08422">
    <property type="entry name" value="PBP2_CrgA_like"/>
    <property type="match status" value="1"/>
</dbReference>
<accession>A0ABQ6CYH0</accession>
<dbReference type="InterPro" id="IPR036388">
    <property type="entry name" value="WH-like_DNA-bd_sf"/>
</dbReference>
<evidence type="ECO:0000259" key="5">
    <source>
        <dbReference type="PROSITE" id="PS50931"/>
    </source>
</evidence>
<dbReference type="Pfam" id="PF00126">
    <property type="entry name" value="HTH_1"/>
    <property type="match status" value="1"/>
</dbReference>
<dbReference type="SUPFAM" id="SSF53850">
    <property type="entry name" value="Periplasmic binding protein-like II"/>
    <property type="match status" value="1"/>
</dbReference>
<dbReference type="RefSeq" id="WP_284316236.1">
    <property type="nucleotide sequence ID" value="NZ_BSPC01000069.1"/>
</dbReference>
<keyword evidence="4" id="KW-0804">Transcription</keyword>
<evidence type="ECO:0000313" key="6">
    <source>
        <dbReference type="EMBL" id="GLS23322.1"/>
    </source>
</evidence>
<evidence type="ECO:0000256" key="3">
    <source>
        <dbReference type="ARBA" id="ARBA00023125"/>
    </source>
</evidence>
<dbReference type="PANTHER" id="PTHR30537">
    <property type="entry name" value="HTH-TYPE TRANSCRIPTIONAL REGULATOR"/>
    <property type="match status" value="1"/>
</dbReference>
<gene>
    <name evidence="6" type="ORF">GCM10007874_63420</name>
</gene>
<evidence type="ECO:0000313" key="7">
    <source>
        <dbReference type="Proteomes" id="UP001156882"/>
    </source>
</evidence>
<sequence length="301" mass="32294">MNLEALSNFNLVALHGGFGKASRASGRSKATLSRQVMELEESLGVRLLERGSHSLRLTEEGAALFRRTAGPLSEITEIGREVGAGIARPSGLLRISAPLLFSHVALGRLAADYRHAFPDVRLEITAEDRFVDLVEDGYDLVIRINPRPSSDLVGRCFLRDQMLVVGSPTLARPALVAAVGTATRVPAAVLTTMAEGSVWQMADELEGLTLIPDPVLRLSSILMVRDAVRAGAGAGLLPLSMIADDLAAGVLVSWGRVSHRGVEAWILHASRRLASSKVTSFIQFLCDAFPNGGWPDGDRRT</sequence>
<dbReference type="PANTHER" id="PTHR30537:SF5">
    <property type="entry name" value="HTH-TYPE TRANSCRIPTIONAL ACTIVATOR TTDR-RELATED"/>
    <property type="match status" value="1"/>
</dbReference>
<evidence type="ECO:0000256" key="1">
    <source>
        <dbReference type="ARBA" id="ARBA00009437"/>
    </source>
</evidence>
<keyword evidence="3" id="KW-0238">DNA-binding</keyword>
<dbReference type="SUPFAM" id="SSF46785">
    <property type="entry name" value="Winged helix' DNA-binding domain"/>
    <property type="match status" value="1"/>
</dbReference>
<dbReference type="Pfam" id="PF03466">
    <property type="entry name" value="LysR_substrate"/>
    <property type="match status" value="1"/>
</dbReference>
<reference evidence="7" key="1">
    <citation type="journal article" date="2019" name="Int. J. Syst. Evol. Microbiol.">
        <title>The Global Catalogue of Microorganisms (GCM) 10K type strain sequencing project: providing services to taxonomists for standard genome sequencing and annotation.</title>
        <authorList>
            <consortium name="The Broad Institute Genomics Platform"/>
            <consortium name="The Broad Institute Genome Sequencing Center for Infectious Disease"/>
            <person name="Wu L."/>
            <person name="Ma J."/>
        </authorList>
    </citation>
    <scope>NUCLEOTIDE SEQUENCE [LARGE SCALE GENOMIC DNA]</scope>
    <source>
        <strain evidence="7">NBRC 101365</strain>
    </source>
</reference>
<feature type="domain" description="HTH lysR-type" evidence="5">
    <location>
        <begin position="1"/>
        <end position="58"/>
    </location>
</feature>
<dbReference type="InterPro" id="IPR000847">
    <property type="entry name" value="LysR_HTH_N"/>
</dbReference>
<evidence type="ECO:0000256" key="2">
    <source>
        <dbReference type="ARBA" id="ARBA00023015"/>
    </source>
</evidence>
<name>A0ABQ6CYH0_9HYPH</name>
<dbReference type="Gene3D" id="1.10.10.10">
    <property type="entry name" value="Winged helix-like DNA-binding domain superfamily/Winged helix DNA-binding domain"/>
    <property type="match status" value="1"/>
</dbReference>
<protein>
    <submittedName>
        <fullName evidence="6">LysR family transcriptional regulator</fullName>
    </submittedName>
</protein>
<comment type="caution">
    <text evidence="6">The sequence shown here is derived from an EMBL/GenBank/DDBJ whole genome shotgun (WGS) entry which is preliminary data.</text>
</comment>
<keyword evidence="2" id="KW-0805">Transcription regulation</keyword>
<comment type="similarity">
    <text evidence="1">Belongs to the LysR transcriptional regulatory family.</text>
</comment>
<dbReference type="Proteomes" id="UP001156882">
    <property type="component" value="Unassembled WGS sequence"/>
</dbReference>
<organism evidence="6 7">
    <name type="scientific">Labrys miyagiensis</name>
    <dbReference type="NCBI Taxonomy" id="346912"/>
    <lineage>
        <taxon>Bacteria</taxon>
        <taxon>Pseudomonadati</taxon>
        <taxon>Pseudomonadota</taxon>
        <taxon>Alphaproteobacteria</taxon>
        <taxon>Hyphomicrobiales</taxon>
        <taxon>Xanthobacteraceae</taxon>
        <taxon>Labrys</taxon>
    </lineage>
</organism>
<dbReference type="InterPro" id="IPR036390">
    <property type="entry name" value="WH_DNA-bd_sf"/>
</dbReference>
<dbReference type="InterPro" id="IPR005119">
    <property type="entry name" value="LysR_subst-bd"/>
</dbReference>
<dbReference type="InterPro" id="IPR058163">
    <property type="entry name" value="LysR-type_TF_proteobact-type"/>
</dbReference>